<evidence type="ECO:0000256" key="3">
    <source>
        <dbReference type="ARBA" id="ARBA00022840"/>
    </source>
</evidence>
<dbReference type="GO" id="GO:0051539">
    <property type="term" value="F:4 iron, 4 sulfur cluster binding"/>
    <property type="evidence" value="ECO:0007669"/>
    <property type="project" value="TreeGrafter"/>
</dbReference>
<dbReference type="InterPro" id="IPR027417">
    <property type="entry name" value="P-loop_NTPase"/>
</dbReference>
<reference evidence="8 9" key="1">
    <citation type="journal article" date="2016" name="Mol. Biol. Evol.">
        <title>Comparative Genomics of Early-Diverging Mushroom-Forming Fungi Provides Insights into the Origins of Lignocellulose Decay Capabilities.</title>
        <authorList>
            <person name="Nagy L.G."/>
            <person name="Riley R."/>
            <person name="Tritt A."/>
            <person name="Adam C."/>
            <person name="Daum C."/>
            <person name="Floudas D."/>
            <person name="Sun H."/>
            <person name="Yadav J.S."/>
            <person name="Pangilinan J."/>
            <person name="Larsson K.H."/>
            <person name="Matsuura K."/>
            <person name="Barry K."/>
            <person name="Labutti K."/>
            <person name="Kuo R."/>
            <person name="Ohm R.A."/>
            <person name="Bhattacharya S.S."/>
            <person name="Shirouzu T."/>
            <person name="Yoshinaga Y."/>
            <person name="Martin F.M."/>
            <person name="Grigoriev I.V."/>
            <person name="Hibbett D.S."/>
        </authorList>
    </citation>
    <scope>NUCLEOTIDE SEQUENCE [LARGE SCALE GENOMIC DNA]</scope>
    <source>
        <strain evidence="8 9">HHB9708</strain>
    </source>
</reference>
<dbReference type="Proteomes" id="UP000076722">
    <property type="component" value="Unassembled WGS sequence"/>
</dbReference>
<dbReference type="Pfam" id="PF10609">
    <property type="entry name" value="ParA"/>
    <property type="match status" value="3"/>
</dbReference>
<dbReference type="FunFam" id="3.40.50.300:FF:001119">
    <property type="entry name" value="Iron-sulfur cluster carrier protein"/>
    <property type="match status" value="1"/>
</dbReference>
<evidence type="ECO:0000256" key="7">
    <source>
        <dbReference type="SAM" id="MobiDB-lite"/>
    </source>
</evidence>
<dbReference type="InterPro" id="IPR033756">
    <property type="entry name" value="YlxH/NBP35"/>
</dbReference>
<keyword evidence="3" id="KW-0067">ATP-binding</keyword>
<keyword evidence="2" id="KW-0547">Nucleotide-binding</keyword>
<dbReference type="GO" id="GO:0005524">
    <property type="term" value="F:ATP binding"/>
    <property type="evidence" value="ECO:0007669"/>
    <property type="project" value="UniProtKB-KW"/>
</dbReference>
<dbReference type="InterPro" id="IPR019591">
    <property type="entry name" value="Mrp/NBP35_ATP-bd"/>
</dbReference>
<dbReference type="HAMAP" id="MF_02040">
    <property type="entry name" value="Mrp_NBP35"/>
    <property type="match status" value="1"/>
</dbReference>
<dbReference type="PANTHER" id="PTHR42961:SF2">
    <property type="entry name" value="IRON-SULFUR PROTEIN NUBPL"/>
    <property type="match status" value="1"/>
</dbReference>
<comment type="similarity">
    <text evidence="6">Belongs to the Mrp/NBP35 ATP-binding proteins family.</text>
</comment>
<dbReference type="EMBL" id="KV419430">
    <property type="protein sequence ID" value="KZS89133.1"/>
    <property type="molecule type" value="Genomic_DNA"/>
</dbReference>
<dbReference type="STRING" id="1314777.A0A164PXQ4"/>
<dbReference type="AlphaFoldDB" id="A0A164PXQ4"/>
<dbReference type="GO" id="GO:0140663">
    <property type="term" value="F:ATP-dependent FeS chaperone activity"/>
    <property type="evidence" value="ECO:0007669"/>
    <property type="project" value="InterPro"/>
</dbReference>
<evidence type="ECO:0000313" key="9">
    <source>
        <dbReference type="Proteomes" id="UP000076722"/>
    </source>
</evidence>
<gene>
    <name evidence="8" type="ORF">SISNIDRAFT_432133</name>
</gene>
<protein>
    <submittedName>
        <fullName evidence="8">p-loop containing nucleoside triphosphate hydrolase protein</fullName>
    </submittedName>
</protein>
<dbReference type="OrthoDB" id="1741334at2759"/>
<evidence type="ECO:0000256" key="2">
    <source>
        <dbReference type="ARBA" id="ARBA00022741"/>
    </source>
</evidence>
<evidence type="ECO:0000256" key="4">
    <source>
        <dbReference type="ARBA" id="ARBA00023004"/>
    </source>
</evidence>
<organism evidence="8 9">
    <name type="scientific">Sistotremastrum niveocremeum HHB9708</name>
    <dbReference type="NCBI Taxonomy" id="1314777"/>
    <lineage>
        <taxon>Eukaryota</taxon>
        <taxon>Fungi</taxon>
        <taxon>Dikarya</taxon>
        <taxon>Basidiomycota</taxon>
        <taxon>Agaricomycotina</taxon>
        <taxon>Agaricomycetes</taxon>
        <taxon>Sistotremastrales</taxon>
        <taxon>Sistotremastraceae</taxon>
        <taxon>Sertulicium</taxon>
        <taxon>Sertulicium niveocremeum</taxon>
    </lineage>
</organism>
<sequence length="331" mass="35173">MKGTRLLNHSNPLGLPRLTPARPTKRSIPNVKKIIAVSSGKGGVGKSTIALNLAFALSTLHSQSQSQSQSESQHSSPSTSKIGKKLRIGILDLDIHGPSIPTLIGLSSAPEPRLSKEGALIPLKNHGVQCMSIAFLVPQNKAIIWRGLMVQKAVQQLLFDVDWRSDPDQPRPQTGSQGSGRDGDGGLDVLVIDMPPGTGDVQLTMGQLLNVDGAVVVSTPQDVALLDTSKGISTFQKLDVPILGILLNQAYFTCSSCSTPHYLFGPPTSFTKIAEEQNIPMLGQLPLVPSVSSSGDKGVPEVLLNPTSEFANVMKGAAESVWNSLTKPRTR</sequence>
<proteinExistence type="inferred from homology"/>
<dbReference type="GO" id="GO:0016787">
    <property type="term" value="F:hydrolase activity"/>
    <property type="evidence" value="ECO:0007669"/>
    <property type="project" value="UniProtKB-KW"/>
</dbReference>
<accession>A0A164PXQ4</accession>
<keyword evidence="1" id="KW-0479">Metal-binding</keyword>
<keyword evidence="9" id="KW-1185">Reference proteome</keyword>
<feature type="region of interest" description="Disordered" evidence="7">
    <location>
        <begin position="1"/>
        <end position="26"/>
    </location>
</feature>
<dbReference type="InterPro" id="IPR044304">
    <property type="entry name" value="NUBPL-like"/>
</dbReference>
<evidence type="ECO:0000313" key="8">
    <source>
        <dbReference type="EMBL" id="KZS89133.1"/>
    </source>
</evidence>
<feature type="region of interest" description="Disordered" evidence="7">
    <location>
        <begin position="164"/>
        <end position="186"/>
    </location>
</feature>
<dbReference type="PANTHER" id="PTHR42961">
    <property type="entry name" value="IRON-SULFUR PROTEIN NUBPL"/>
    <property type="match status" value="1"/>
</dbReference>
<name>A0A164PXQ4_9AGAM</name>
<evidence type="ECO:0000256" key="5">
    <source>
        <dbReference type="ARBA" id="ARBA00023014"/>
    </source>
</evidence>
<dbReference type="GO" id="GO:0005739">
    <property type="term" value="C:mitochondrion"/>
    <property type="evidence" value="ECO:0007669"/>
    <property type="project" value="TreeGrafter"/>
</dbReference>
<dbReference type="GO" id="GO:0032981">
    <property type="term" value="P:mitochondrial respiratory chain complex I assembly"/>
    <property type="evidence" value="ECO:0007669"/>
    <property type="project" value="TreeGrafter"/>
</dbReference>
<dbReference type="CDD" id="cd02037">
    <property type="entry name" value="Mrp_NBP35"/>
    <property type="match status" value="1"/>
</dbReference>
<evidence type="ECO:0000256" key="1">
    <source>
        <dbReference type="ARBA" id="ARBA00022723"/>
    </source>
</evidence>
<dbReference type="Gene3D" id="3.40.50.300">
    <property type="entry name" value="P-loop containing nucleotide triphosphate hydrolases"/>
    <property type="match status" value="1"/>
</dbReference>
<dbReference type="GO" id="GO:0046872">
    <property type="term" value="F:metal ion binding"/>
    <property type="evidence" value="ECO:0007669"/>
    <property type="project" value="UniProtKB-KW"/>
</dbReference>
<keyword evidence="5" id="KW-0411">Iron-sulfur</keyword>
<keyword evidence="8" id="KW-0378">Hydrolase</keyword>
<evidence type="ECO:0000256" key="6">
    <source>
        <dbReference type="ARBA" id="ARBA00024036"/>
    </source>
</evidence>
<keyword evidence="4" id="KW-0408">Iron</keyword>
<dbReference type="SUPFAM" id="SSF52540">
    <property type="entry name" value="P-loop containing nucleoside triphosphate hydrolases"/>
    <property type="match status" value="1"/>
</dbReference>
<dbReference type="GO" id="GO:0016226">
    <property type="term" value="P:iron-sulfur cluster assembly"/>
    <property type="evidence" value="ECO:0007669"/>
    <property type="project" value="InterPro"/>
</dbReference>